<dbReference type="InterPro" id="IPR031321">
    <property type="entry name" value="UCP012641"/>
</dbReference>
<dbReference type="RefSeq" id="WP_169208998.1">
    <property type="nucleotide sequence ID" value="NZ_JAATNW010000001.1"/>
</dbReference>
<feature type="domain" description="Zinc-ribbon" evidence="1">
    <location>
        <begin position="4"/>
        <end position="93"/>
    </location>
</feature>
<reference evidence="2 3" key="1">
    <citation type="submission" date="2020-03" db="EMBL/GenBank/DDBJ databases">
        <title>Alteromonas ponticola sp. nov., isolated from seawater.</title>
        <authorList>
            <person name="Yoon J.-H."/>
            <person name="Kim Y.-O."/>
        </authorList>
    </citation>
    <scope>NUCLEOTIDE SEQUENCE [LARGE SCALE GENOMIC DNA]</scope>
    <source>
        <strain evidence="2 3">MYP5</strain>
    </source>
</reference>
<keyword evidence="3" id="KW-1185">Reference proteome</keyword>
<evidence type="ECO:0000259" key="1">
    <source>
        <dbReference type="Pfam" id="PF10005"/>
    </source>
</evidence>
<gene>
    <name evidence="2" type="ORF">HCJ96_00055</name>
</gene>
<dbReference type="InterPro" id="IPR011201">
    <property type="entry name" value="Zinc-ribbon_6_bact"/>
</dbReference>
<dbReference type="Gene3D" id="3.40.390.70">
    <property type="match status" value="1"/>
</dbReference>
<evidence type="ECO:0000313" key="2">
    <source>
        <dbReference type="EMBL" id="NMH58414.1"/>
    </source>
</evidence>
<dbReference type="Proteomes" id="UP000709336">
    <property type="component" value="Unassembled WGS sequence"/>
</dbReference>
<dbReference type="EMBL" id="JAATNW010000001">
    <property type="protein sequence ID" value="NMH58414.1"/>
    <property type="molecule type" value="Genomic_DNA"/>
</dbReference>
<proteinExistence type="predicted"/>
<dbReference type="Pfam" id="PF15887">
    <property type="entry name" value="Peptidase_Mx"/>
    <property type="match status" value="1"/>
</dbReference>
<dbReference type="Pfam" id="PF10005">
    <property type="entry name" value="Zn_ribbon_DZR_6"/>
    <property type="match status" value="1"/>
</dbReference>
<sequence length="355" mass="41379">MRNFTCKCGNTLYFANSSCLSCGRSVGFIPEQLTLSTCELIEDNVWLAYADNQHYKPCSNYTKYQVCNWLVPLNQEGEYCSSCALTTHIPDLSRQENVLLWYRMELAKRRLLYTLKKLGLPVWRPIPDKPPLRFRFLEDVKEDKYGNELTVKSTIITGHNNGVITLNLREAEDASRVLMREKMNERYRTLIGHFRHESGHFYWDVLIQNSPWQQSFRDLFGDENIDYMQSLEAYYKSGPPANWQENYISAYASMHPWEDWAETWAHYLHIVDTLETATEYEVALLGYETVNPLTNNGAANPEFDVVYEDWCRLTTVLNALNRSMGLDDAYPFVISDRALLKLRFVHDIVQKQLSA</sequence>
<dbReference type="PIRSF" id="PIRSF012641">
    <property type="entry name" value="UCP012641"/>
    <property type="match status" value="1"/>
</dbReference>
<name>A0ABX1QVX8_9ALTE</name>
<protein>
    <recommendedName>
        <fullName evidence="1">Zinc-ribbon domain-containing protein</fullName>
    </recommendedName>
</protein>
<organism evidence="2 3">
    <name type="scientific">Alteromonas ponticola</name>
    <dbReference type="NCBI Taxonomy" id="2720613"/>
    <lineage>
        <taxon>Bacteria</taxon>
        <taxon>Pseudomonadati</taxon>
        <taxon>Pseudomonadota</taxon>
        <taxon>Gammaproteobacteria</taxon>
        <taxon>Alteromonadales</taxon>
        <taxon>Alteromonadaceae</taxon>
        <taxon>Alteromonas/Salinimonas group</taxon>
        <taxon>Alteromonas</taxon>
    </lineage>
</organism>
<accession>A0ABX1QVX8</accession>
<evidence type="ECO:0000313" key="3">
    <source>
        <dbReference type="Proteomes" id="UP000709336"/>
    </source>
</evidence>
<comment type="caution">
    <text evidence="2">The sequence shown here is derived from an EMBL/GenBank/DDBJ whole genome shotgun (WGS) entry which is preliminary data.</text>
</comment>